<dbReference type="Proteomes" id="UP000026960">
    <property type="component" value="Chromosome 5"/>
</dbReference>
<dbReference type="Gramene" id="OBART05G12670.1">
    <property type="protein sequence ID" value="OBART05G12670.1"/>
    <property type="gene ID" value="OBART05G12670"/>
</dbReference>
<evidence type="ECO:0000313" key="1">
    <source>
        <dbReference type="EnsemblPlants" id="OBART05G12670.1"/>
    </source>
</evidence>
<proteinExistence type="predicted"/>
<reference evidence="1" key="2">
    <citation type="submission" date="2015-03" db="UniProtKB">
        <authorList>
            <consortium name="EnsemblPlants"/>
        </authorList>
    </citation>
    <scope>IDENTIFICATION</scope>
</reference>
<dbReference type="AlphaFoldDB" id="A0A0D3G6D6"/>
<accession>A0A0D3G6D6</accession>
<dbReference type="HOGENOM" id="CLU_2964525_0_0_1"/>
<organism evidence="1">
    <name type="scientific">Oryza barthii</name>
    <dbReference type="NCBI Taxonomy" id="65489"/>
    <lineage>
        <taxon>Eukaryota</taxon>
        <taxon>Viridiplantae</taxon>
        <taxon>Streptophyta</taxon>
        <taxon>Embryophyta</taxon>
        <taxon>Tracheophyta</taxon>
        <taxon>Spermatophyta</taxon>
        <taxon>Magnoliopsida</taxon>
        <taxon>Liliopsida</taxon>
        <taxon>Poales</taxon>
        <taxon>Poaceae</taxon>
        <taxon>BOP clade</taxon>
        <taxon>Oryzoideae</taxon>
        <taxon>Oryzeae</taxon>
        <taxon>Oryzinae</taxon>
        <taxon>Oryza</taxon>
    </lineage>
</organism>
<name>A0A0D3G6D6_9ORYZ</name>
<dbReference type="PaxDb" id="65489-OBART05G12670.1"/>
<reference evidence="1" key="1">
    <citation type="journal article" date="2009" name="Rice">
        <title>De Novo Next Generation Sequencing of Plant Genomes.</title>
        <authorList>
            <person name="Rounsley S."/>
            <person name="Marri P.R."/>
            <person name="Yu Y."/>
            <person name="He R."/>
            <person name="Sisneros N."/>
            <person name="Goicoechea J.L."/>
            <person name="Lee S.J."/>
            <person name="Angelova A."/>
            <person name="Kudrna D."/>
            <person name="Luo M."/>
            <person name="Affourtit J."/>
            <person name="Desany B."/>
            <person name="Knight J."/>
            <person name="Niazi F."/>
            <person name="Egholm M."/>
            <person name="Wing R.A."/>
        </authorList>
    </citation>
    <scope>NUCLEOTIDE SEQUENCE [LARGE SCALE GENOMIC DNA]</scope>
    <source>
        <strain evidence="1">cv. IRGC 105608</strain>
    </source>
</reference>
<evidence type="ECO:0000313" key="2">
    <source>
        <dbReference type="Proteomes" id="UP000026960"/>
    </source>
</evidence>
<sequence>MKLEMNKVMHQWTHGDEQGEGGIANSSGSIVLEHGAHVRICPIICDANAKRFICSCEKE</sequence>
<protein>
    <submittedName>
        <fullName evidence="1">Uncharacterized protein</fullName>
    </submittedName>
</protein>
<dbReference type="EnsemblPlants" id="OBART05G12670.1">
    <property type="protein sequence ID" value="OBART05G12670.1"/>
    <property type="gene ID" value="OBART05G12670"/>
</dbReference>
<keyword evidence="2" id="KW-1185">Reference proteome</keyword>